<accession>A0A2V4DSW2</accession>
<organism evidence="1 2">
    <name type="scientific">Gilliamella apis</name>
    <dbReference type="NCBI Taxonomy" id="1970738"/>
    <lineage>
        <taxon>Bacteria</taxon>
        <taxon>Pseudomonadati</taxon>
        <taxon>Pseudomonadota</taxon>
        <taxon>Gammaproteobacteria</taxon>
        <taxon>Orbales</taxon>
        <taxon>Orbaceae</taxon>
        <taxon>Gilliamella</taxon>
    </lineage>
</organism>
<protein>
    <submittedName>
        <fullName evidence="1">Uncharacterized protein</fullName>
    </submittedName>
</protein>
<sequence length="91" mass="10222">MKSILTDQELKEISDRCSKATNGPWISYVEGRDHVSGSNFIMTGLDDNRGEDIELFGATIDDQDFIAHARQDIPKLLAEIESLKKQLKIIS</sequence>
<keyword evidence="2" id="KW-1185">Reference proteome</keyword>
<dbReference type="AlphaFoldDB" id="A0A2V4DSW2"/>
<gene>
    <name evidence="1" type="ORF">DKK78_03945</name>
</gene>
<dbReference type="EMBL" id="QGLO01000004">
    <property type="protein sequence ID" value="PXY91486.1"/>
    <property type="molecule type" value="Genomic_DNA"/>
</dbReference>
<dbReference type="RefSeq" id="WP_110447450.1">
    <property type="nucleotide sequence ID" value="NZ_CP132381.1"/>
</dbReference>
<proteinExistence type="predicted"/>
<comment type="caution">
    <text evidence="1">The sequence shown here is derived from an EMBL/GenBank/DDBJ whole genome shotgun (WGS) entry which is preliminary data.</text>
</comment>
<dbReference type="OrthoDB" id="2088266at2"/>
<name>A0A2V4DSW2_9GAMM</name>
<evidence type="ECO:0000313" key="2">
    <source>
        <dbReference type="Proteomes" id="UP000247673"/>
    </source>
</evidence>
<dbReference type="Proteomes" id="UP000247673">
    <property type="component" value="Unassembled WGS sequence"/>
</dbReference>
<reference evidence="1 2" key="1">
    <citation type="submission" date="2018-05" db="EMBL/GenBank/DDBJ databases">
        <title>Reference genomes for bee gut microbiota database.</title>
        <authorList>
            <person name="Ellegaard K.M."/>
        </authorList>
    </citation>
    <scope>NUCLEOTIDE SEQUENCE [LARGE SCALE GENOMIC DNA]</scope>
    <source>
        <strain evidence="1 2">ESL0172</strain>
    </source>
</reference>
<evidence type="ECO:0000313" key="1">
    <source>
        <dbReference type="EMBL" id="PXY91486.1"/>
    </source>
</evidence>